<proteinExistence type="predicted"/>
<gene>
    <name evidence="2" type="ORF">EC835_104126</name>
</gene>
<dbReference type="InterPro" id="IPR000259">
    <property type="entry name" value="Adhesion_dom_fimbrial"/>
</dbReference>
<dbReference type="EMBL" id="SMAS01000004">
    <property type="protein sequence ID" value="TCT34967.1"/>
    <property type="molecule type" value="Genomic_DNA"/>
</dbReference>
<dbReference type="OrthoDB" id="6465510at2"/>
<organism evidence="2 3">
    <name type="scientific">Providencia alcalifaciens</name>
    <dbReference type="NCBI Taxonomy" id="126385"/>
    <lineage>
        <taxon>Bacteria</taxon>
        <taxon>Pseudomonadati</taxon>
        <taxon>Pseudomonadota</taxon>
        <taxon>Gammaproteobacteria</taxon>
        <taxon>Enterobacterales</taxon>
        <taxon>Morganellaceae</taxon>
        <taxon>Providencia</taxon>
    </lineage>
</organism>
<dbReference type="Gene3D" id="2.60.40.1090">
    <property type="entry name" value="Fimbrial-type adhesion domain"/>
    <property type="match status" value="1"/>
</dbReference>
<comment type="caution">
    <text evidence="2">The sequence shown here is derived from an EMBL/GenBank/DDBJ whole genome shotgun (WGS) entry which is preliminary data.</text>
</comment>
<sequence>MILGDEVSIHNLKLGQYRWALFAGIFSIVAIPEVNAANTLELTAEIDNAGECDIAVSPSLIEFKRRPSVGEFAANDAVDIQLLSLSYKCTGYETNARPEIKVTGNTAADTNLFLTADPKGAKGVGFMLKDGAVKELSGYYNAGKTVVNGDSVLLPAGDNDGEKPFTVGFIRQVGNNTVTAGAVKAAILFTVVMP</sequence>
<dbReference type="SUPFAM" id="SSF49401">
    <property type="entry name" value="Bacterial adhesins"/>
    <property type="match status" value="1"/>
</dbReference>
<protein>
    <submittedName>
        <fullName evidence="2">Fimbrial protein</fullName>
    </submittedName>
</protein>
<dbReference type="Pfam" id="PF00419">
    <property type="entry name" value="Fimbrial"/>
    <property type="match status" value="1"/>
</dbReference>
<dbReference type="GO" id="GO:0009289">
    <property type="term" value="C:pilus"/>
    <property type="evidence" value="ECO:0007669"/>
    <property type="project" value="InterPro"/>
</dbReference>
<evidence type="ECO:0000259" key="1">
    <source>
        <dbReference type="Pfam" id="PF00419"/>
    </source>
</evidence>
<dbReference type="InterPro" id="IPR036937">
    <property type="entry name" value="Adhesion_dom_fimbrial_sf"/>
</dbReference>
<name>A0A4R3NIX4_9GAMM</name>
<reference evidence="2 3" key="1">
    <citation type="submission" date="2019-03" db="EMBL/GenBank/DDBJ databases">
        <title>Genomic analyses of the natural microbiome of Caenorhabditis elegans.</title>
        <authorList>
            <person name="Samuel B."/>
        </authorList>
    </citation>
    <scope>NUCLEOTIDE SEQUENCE [LARGE SCALE GENOMIC DNA]</scope>
    <source>
        <strain evidence="2 3">JUb102</strain>
    </source>
</reference>
<feature type="domain" description="Fimbrial-type adhesion" evidence="1">
    <location>
        <begin position="42"/>
        <end position="191"/>
    </location>
</feature>
<evidence type="ECO:0000313" key="2">
    <source>
        <dbReference type="EMBL" id="TCT34967.1"/>
    </source>
</evidence>
<dbReference type="AlphaFoldDB" id="A0A4R3NIX4"/>
<accession>A0A4R3NIX4</accession>
<dbReference type="InterPro" id="IPR008966">
    <property type="entry name" value="Adhesion_dom_sf"/>
</dbReference>
<dbReference type="Proteomes" id="UP000295055">
    <property type="component" value="Unassembled WGS sequence"/>
</dbReference>
<dbReference type="GO" id="GO:0007155">
    <property type="term" value="P:cell adhesion"/>
    <property type="evidence" value="ECO:0007669"/>
    <property type="project" value="InterPro"/>
</dbReference>
<evidence type="ECO:0000313" key="3">
    <source>
        <dbReference type="Proteomes" id="UP000295055"/>
    </source>
</evidence>